<evidence type="ECO:0000313" key="3">
    <source>
        <dbReference type="Proteomes" id="UP000268014"/>
    </source>
</evidence>
<gene>
    <name evidence="2" type="ORF">HPLM_LOCUS4078</name>
</gene>
<accession>A0A158QK74</accession>
<evidence type="ECO:0000313" key="4">
    <source>
        <dbReference type="WBParaSite" id="HPLM_0000408601-mRNA-1"/>
    </source>
</evidence>
<dbReference type="OMA" id="SHEMEEC"/>
<reference evidence="2 3" key="2">
    <citation type="submission" date="2018-11" db="EMBL/GenBank/DDBJ databases">
        <authorList>
            <consortium name="Pathogen Informatics"/>
        </authorList>
    </citation>
    <scope>NUCLEOTIDE SEQUENCE [LARGE SCALE GENOMIC DNA]</scope>
    <source>
        <strain evidence="2 3">MHpl1</strain>
    </source>
</reference>
<organism evidence="4">
    <name type="scientific">Haemonchus placei</name>
    <name type="common">Barber's pole worm</name>
    <dbReference type="NCBI Taxonomy" id="6290"/>
    <lineage>
        <taxon>Eukaryota</taxon>
        <taxon>Metazoa</taxon>
        <taxon>Ecdysozoa</taxon>
        <taxon>Nematoda</taxon>
        <taxon>Chromadorea</taxon>
        <taxon>Rhabditida</taxon>
        <taxon>Rhabditina</taxon>
        <taxon>Rhabditomorpha</taxon>
        <taxon>Strongyloidea</taxon>
        <taxon>Trichostrongylidae</taxon>
        <taxon>Haemonchus</taxon>
    </lineage>
</organism>
<keyword evidence="3" id="KW-1185">Reference proteome</keyword>
<sequence length="504" mass="56371">MDYNPILRKSDVSCQESSSTASSLLKEPATEQLDVTEEAEHFDEGQAQFAASTSQSEWEADIEEKSLLLRGATRRGARSAQVGYSMNPRRLPHRESRVKSFKQLLEYPRADDDVRNSLAATEMAPSRIFVSNDVIGMHLDWPLYSQQAESFATAAHIIVQSNRYIHPGTDERGHFIKKIFCGMTNTGEGCAYAVITYSWEGTPHPIAVAMPTSAPSRERPYGSRSWEASDIDVTVDEGIMHHGLPVLSRVAVDFDLACKILLAGVEIPQHRICTQVPPVFRDGGTFVLDIDACGGEKMLSHDGHEWMKPSGSSRYFRFDDDDNITRVDRAGVAPSAEQFDIQVLAKRYECTDVPGFVRKLYIVRDKASEPRVNTHIAVLTYHWKAEPAIARANRGVIITRKRQAEHVDAQDGNRALLESVDAPPYRMKRSMGTDLRYFLSNCHSRPLNGSNAMWMEQPLNDQLIERGEVAKATSHEMEECVIVNEQGEPIELPPGCEIVYESSS</sequence>
<reference evidence="4" key="1">
    <citation type="submission" date="2016-04" db="UniProtKB">
        <authorList>
            <consortium name="WormBaseParasite"/>
        </authorList>
    </citation>
    <scope>IDENTIFICATION</scope>
</reference>
<dbReference type="STRING" id="6290.A0A158QK74"/>
<dbReference type="WBParaSite" id="HPLM_0000408601-mRNA-1">
    <property type="protein sequence ID" value="HPLM_0000408601-mRNA-1"/>
    <property type="gene ID" value="HPLM_0000408601"/>
</dbReference>
<proteinExistence type="predicted"/>
<evidence type="ECO:0000313" key="2">
    <source>
        <dbReference type="EMBL" id="VDO22351.1"/>
    </source>
</evidence>
<dbReference type="EMBL" id="UZAF01016171">
    <property type="protein sequence ID" value="VDO22351.1"/>
    <property type="molecule type" value="Genomic_DNA"/>
</dbReference>
<feature type="region of interest" description="Disordered" evidence="1">
    <location>
        <begin position="9"/>
        <end position="30"/>
    </location>
</feature>
<dbReference type="OrthoDB" id="5805599at2759"/>
<dbReference type="Proteomes" id="UP000268014">
    <property type="component" value="Unassembled WGS sequence"/>
</dbReference>
<evidence type="ECO:0000256" key="1">
    <source>
        <dbReference type="SAM" id="MobiDB-lite"/>
    </source>
</evidence>
<name>A0A158QK74_HAEPC</name>
<dbReference type="AlphaFoldDB" id="A0A158QK74"/>
<feature type="compositionally biased region" description="Polar residues" evidence="1">
    <location>
        <begin position="12"/>
        <end position="23"/>
    </location>
</feature>
<protein>
    <submittedName>
        <fullName evidence="4">AAA domain-containing protein</fullName>
    </submittedName>
</protein>